<dbReference type="InterPro" id="IPR009057">
    <property type="entry name" value="Homeodomain-like_sf"/>
</dbReference>
<dbReference type="PANTHER" id="PTHR47506:SF10">
    <property type="entry name" value="TRANSCRIPTIONAL REGULATORY PROTEIN"/>
    <property type="match status" value="1"/>
</dbReference>
<evidence type="ECO:0000256" key="4">
    <source>
        <dbReference type="PROSITE-ProRule" id="PRU00335"/>
    </source>
</evidence>
<dbReference type="SUPFAM" id="SSF46689">
    <property type="entry name" value="Homeodomain-like"/>
    <property type="match status" value="1"/>
</dbReference>
<evidence type="ECO:0000256" key="3">
    <source>
        <dbReference type="ARBA" id="ARBA00023163"/>
    </source>
</evidence>
<dbReference type="PANTHER" id="PTHR47506">
    <property type="entry name" value="TRANSCRIPTIONAL REGULATORY PROTEIN"/>
    <property type="match status" value="1"/>
</dbReference>
<evidence type="ECO:0000259" key="5">
    <source>
        <dbReference type="PROSITE" id="PS50977"/>
    </source>
</evidence>
<dbReference type="InterPro" id="IPR001647">
    <property type="entry name" value="HTH_TetR"/>
</dbReference>
<feature type="DNA-binding region" description="H-T-H motif" evidence="4">
    <location>
        <begin position="18"/>
        <end position="37"/>
    </location>
</feature>
<dbReference type="Proteomes" id="UP000243528">
    <property type="component" value="Unassembled WGS sequence"/>
</dbReference>
<evidence type="ECO:0000256" key="2">
    <source>
        <dbReference type="ARBA" id="ARBA00023125"/>
    </source>
</evidence>
<dbReference type="EMBL" id="PYGE01000020">
    <property type="protein sequence ID" value="PSK98231.1"/>
    <property type="molecule type" value="Genomic_DNA"/>
</dbReference>
<evidence type="ECO:0000313" key="7">
    <source>
        <dbReference type="Proteomes" id="UP000243528"/>
    </source>
</evidence>
<keyword evidence="1" id="KW-0805">Transcription regulation</keyword>
<evidence type="ECO:0000313" key="6">
    <source>
        <dbReference type="EMBL" id="PSK98231.1"/>
    </source>
</evidence>
<keyword evidence="2 4" id="KW-0238">DNA-binding</keyword>
<dbReference type="GO" id="GO:0003677">
    <property type="term" value="F:DNA binding"/>
    <property type="evidence" value="ECO:0007669"/>
    <property type="project" value="UniProtKB-UniRule"/>
</dbReference>
<evidence type="ECO:0000256" key="1">
    <source>
        <dbReference type="ARBA" id="ARBA00023015"/>
    </source>
</evidence>
<feature type="domain" description="HTH tetR-type" evidence="5">
    <location>
        <begin position="1"/>
        <end position="55"/>
    </location>
</feature>
<comment type="caution">
    <text evidence="6">The sequence shown here is derived from an EMBL/GenBank/DDBJ whole genome shotgun (WGS) entry which is preliminary data.</text>
</comment>
<keyword evidence="7" id="KW-1185">Reference proteome</keyword>
<sequence length="177" mass="18784">MIDSAVHVFARSGLSGTTVADVADHAGISPAYVFKLFSGKTPLFVAALEHCYARILDVLEAAASRSPDATPADVLDRLGAAYADLIADRDVLMLQVHAQAAVDDPAIAETVRAGIARITDLAAARSRAGDTEVQRFMAYGQLCHLLTAVDAFTIDEPWATTLTAAIRHTEPTPPHPH</sequence>
<gene>
    <name evidence="6" type="ORF">CLV30_12017</name>
</gene>
<reference evidence="6 7" key="1">
    <citation type="submission" date="2018-03" db="EMBL/GenBank/DDBJ databases">
        <title>Genomic Encyclopedia of Archaeal and Bacterial Type Strains, Phase II (KMG-II): from individual species to whole genera.</title>
        <authorList>
            <person name="Goeker M."/>
        </authorList>
    </citation>
    <scope>NUCLEOTIDE SEQUENCE [LARGE SCALE GENOMIC DNA]</scope>
    <source>
        <strain evidence="6 7">DSM 45211</strain>
    </source>
</reference>
<accession>A0A2P8DM07</accession>
<keyword evidence="3" id="KW-0804">Transcription</keyword>
<name>A0A2P8DM07_9ACTN</name>
<dbReference type="Gene3D" id="1.10.357.10">
    <property type="entry name" value="Tetracycline Repressor, domain 2"/>
    <property type="match status" value="1"/>
</dbReference>
<organism evidence="6 7">
    <name type="scientific">Haloactinopolyspora alba</name>
    <dbReference type="NCBI Taxonomy" id="648780"/>
    <lineage>
        <taxon>Bacteria</taxon>
        <taxon>Bacillati</taxon>
        <taxon>Actinomycetota</taxon>
        <taxon>Actinomycetes</taxon>
        <taxon>Jiangellales</taxon>
        <taxon>Jiangellaceae</taxon>
        <taxon>Haloactinopolyspora</taxon>
    </lineage>
</organism>
<dbReference type="AlphaFoldDB" id="A0A2P8DM07"/>
<proteinExistence type="predicted"/>
<protein>
    <submittedName>
        <fullName evidence="6">TetR family transcriptional regulator</fullName>
    </submittedName>
</protein>
<dbReference type="PROSITE" id="PS50977">
    <property type="entry name" value="HTH_TETR_2"/>
    <property type="match status" value="1"/>
</dbReference>
<dbReference type="Pfam" id="PF00440">
    <property type="entry name" value="TetR_N"/>
    <property type="match status" value="1"/>
</dbReference>